<feature type="region of interest" description="Disordered" evidence="1">
    <location>
        <begin position="369"/>
        <end position="399"/>
    </location>
</feature>
<organism evidence="2 3">
    <name type="scientific">Cyanidioschyzon merolae (strain NIES-3377 / 10D)</name>
    <name type="common">Unicellular red alga</name>
    <dbReference type="NCBI Taxonomy" id="280699"/>
    <lineage>
        <taxon>Eukaryota</taxon>
        <taxon>Rhodophyta</taxon>
        <taxon>Bangiophyceae</taxon>
        <taxon>Cyanidiales</taxon>
        <taxon>Cyanidiaceae</taxon>
        <taxon>Cyanidioschyzon</taxon>
    </lineage>
</organism>
<dbReference type="EMBL" id="AP006492">
    <property type="protein sequence ID" value="BAM80201.1"/>
    <property type="molecule type" value="Genomic_DNA"/>
</dbReference>
<dbReference type="GeneID" id="16994146"/>
<keyword evidence="3" id="KW-1185">Reference proteome</keyword>
<dbReference type="RefSeq" id="XP_005534808.1">
    <property type="nucleotide sequence ID" value="XM_005534751.1"/>
</dbReference>
<dbReference type="Proteomes" id="UP000007014">
    <property type="component" value="Chromosome 10"/>
</dbReference>
<dbReference type="AlphaFoldDB" id="M1URF5"/>
<proteinExistence type="predicted"/>
<dbReference type="KEGG" id="cme:CYME_CMJ061C"/>
<protein>
    <submittedName>
        <fullName evidence="2">Uncharacterized protein</fullName>
    </submittedName>
</protein>
<evidence type="ECO:0000256" key="1">
    <source>
        <dbReference type="SAM" id="MobiDB-lite"/>
    </source>
</evidence>
<dbReference type="OrthoDB" id="10628423at2759"/>
<evidence type="ECO:0000313" key="3">
    <source>
        <dbReference type="Proteomes" id="UP000007014"/>
    </source>
</evidence>
<reference evidence="2 3" key="1">
    <citation type="journal article" date="2004" name="Nature">
        <title>Genome sequence of the ultrasmall unicellular red alga Cyanidioschyzon merolae 10D.</title>
        <authorList>
            <person name="Matsuzaki M."/>
            <person name="Misumi O."/>
            <person name="Shin-i T."/>
            <person name="Maruyama S."/>
            <person name="Takahara M."/>
            <person name="Miyagishima S."/>
            <person name="Mori T."/>
            <person name="Nishida K."/>
            <person name="Yagisawa F."/>
            <person name="Nishida K."/>
            <person name="Yoshida Y."/>
            <person name="Nishimura Y."/>
            <person name="Nakao S."/>
            <person name="Kobayashi T."/>
            <person name="Momoyama Y."/>
            <person name="Higashiyama T."/>
            <person name="Minoda A."/>
            <person name="Sano M."/>
            <person name="Nomoto H."/>
            <person name="Oishi K."/>
            <person name="Hayashi H."/>
            <person name="Ohta F."/>
            <person name="Nishizaka S."/>
            <person name="Haga S."/>
            <person name="Miura S."/>
            <person name="Morishita T."/>
            <person name="Kabeya Y."/>
            <person name="Terasawa K."/>
            <person name="Suzuki Y."/>
            <person name="Ishii Y."/>
            <person name="Asakawa S."/>
            <person name="Takano H."/>
            <person name="Ohta N."/>
            <person name="Kuroiwa H."/>
            <person name="Tanaka K."/>
            <person name="Shimizu N."/>
            <person name="Sugano S."/>
            <person name="Sato N."/>
            <person name="Nozaki H."/>
            <person name="Ogasawara N."/>
            <person name="Kohara Y."/>
            <person name="Kuroiwa T."/>
        </authorList>
    </citation>
    <scope>NUCLEOTIDE SEQUENCE [LARGE SCALE GENOMIC DNA]</scope>
    <source>
        <strain evidence="2 3">10D</strain>
    </source>
</reference>
<sequence length="965" mass="107589">MQRSQALSKRNLRFPRGQGLLKVFETLDSCVLDEQLATFLEPPLKFCRGCSNVVVKVVDQHTGKAEALWLRRPSPFEGIQVKSRNVFELGVNEVSVFELCPLRGSSATGTDSDFFYAATIGRPAHNARSRDPVRRDYELRVLEVRLEQEPRRSVGTESVTSATETTAGLRTRLVSSISLSASAGYGAPVSMTLHHGMQGALVSFESGDVLVMIGEFLNSSELNQVMLHVTDTPPSFTAFFGMRRLVFGTESALLCVRTSELFASGTSDTLTDQNQNHSWKCSASSPFHVTEERPCSALVTPVDCSTALDRDTTSNALPPFLVYRRDPSVQLYHLDSCFYLSAVSGHDPVSIESLPDGSVVQQLVVNPRVPEHPTEGVSNRASDAGCEPRPAGGASEESASEPTWTVLSLFNGSVVIVSETLRNQLCILLRRPLFNVAREALTIGRYSLALRLCYDAEIMKYPESPTLMELRSRAFNGFRHQIAKQCKDDLVFCAYMEDLCGVHQNWITRVLANCSDPGIPKLLIERYESFLDYSVDLIGPEKREACAEGGVHCPEEFGDLGSPEHTMHSAAETPRKETFCGQLEHMSRTPESCRKTKAKGKANDLDTLGKAHTSHVLDMHENTQADRASAHQEALQPALAGCAPESVSHLPGKRDQVWCSLELTNIPNDIRDPVGSLQNIFDRDLRLVLSDTADATERSRKLIDYITSQRVARILAKCPEALTPLQCAAIRHVVFSGEYAVCILEAVFRLLTFCGNEVLRKDTSLIQVLLEQLQNPQDLERILEFAELYDLSSMTERLYRRLKRWDELAIFLQNRGRCEDLLHLCSEIDIAESHLWEHGLVCALGEFLSSLREVEFPVALGYAQGTREPAETSPKRWAPSYLKPGASLHSVVQWLRRHRIVSTAALPIMCERLCLLEAGPCDDRLTISRRVTQAIRAEIHAEERRFIQELYESIFSTPRQIPLSL</sequence>
<evidence type="ECO:0000313" key="2">
    <source>
        <dbReference type="EMBL" id="BAM80201.1"/>
    </source>
</evidence>
<reference evidence="2 3" key="2">
    <citation type="journal article" date="2007" name="BMC Biol.">
        <title>A 100%-complete sequence reveals unusually simple genomic features in the hot-spring red alga Cyanidioschyzon merolae.</title>
        <authorList>
            <person name="Nozaki H."/>
            <person name="Takano H."/>
            <person name="Misumi O."/>
            <person name="Terasawa K."/>
            <person name="Matsuzaki M."/>
            <person name="Maruyama S."/>
            <person name="Nishida K."/>
            <person name="Yagisawa F."/>
            <person name="Yoshida Y."/>
            <person name="Fujiwara T."/>
            <person name="Takio S."/>
            <person name="Tamura K."/>
            <person name="Chung S.J."/>
            <person name="Nakamura S."/>
            <person name="Kuroiwa H."/>
            <person name="Tanaka K."/>
            <person name="Sato N."/>
            <person name="Kuroiwa T."/>
        </authorList>
    </citation>
    <scope>NUCLEOTIDE SEQUENCE [LARGE SCALE GENOMIC DNA]</scope>
    <source>
        <strain evidence="2 3">10D</strain>
    </source>
</reference>
<name>M1URF5_CYAM1</name>
<gene>
    <name evidence="2" type="ORF">CYME_CMJ061C</name>
</gene>
<accession>M1URF5</accession>
<dbReference type="HOGENOM" id="CLU_306832_0_0_1"/>
<dbReference type="Gramene" id="CMJ061CT">
    <property type="protein sequence ID" value="CMJ061CT"/>
    <property type="gene ID" value="CMJ061C"/>
</dbReference>